<feature type="binding site" evidence="15">
    <location>
        <position position="112"/>
    </location>
    <ligand>
        <name>DNA</name>
        <dbReference type="ChEBI" id="CHEBI:16991"/>
    </ligand>
</feature>
<dbReference type="Gene3D" id="3.20.190.10">
    <property type="entry name" value="MutM-like, N-terminal"/>
    <property type="match status" value="1"/>
</dbReference>
<comment type="catalytic activity">
    <reaction evidence="1 15">
        <text>Hydrolysis of DNA containing ring-opened 7-methylguanine residues, releasing 2,6-diamino-4-hydroxy-5-(N-methyl)formamidopyrimidine.</text>
        <dbReference type="EC" id="3.2.2.23"/>
    </reaction>
</comment>
<dbReference type="PANTHER" id="PTHR22993:SF9">
    <property type="entry name" value="FORMAMIDOPYRIMIDINE-DNA GLYCOSYLASE"/>
    <property type="match status" value="1"/>
</dbReference>
<dbReference type="GO" id="GO:0003684">
    <property type="term" value="F:damaged DNA binding"/>
    <property type="evidence" value="ECO:0007669"/>
    <property type="project" value="InterPro"/>
</dbReference>
<keyword evidence="5 15" id="KW-0227">DNA damage</keyword>
<dbReference type="NCBIfam" id="TIGR00577">
    <property type="entry name" value="fpg"/>
    <property type="match status" value="1"/>
</dbReference>
<dbReference type="OrthoDB" id="9800855at2"/>
<evidence type="ECO:0000256" key="14">
    <source>
        <dbReference type="ARBA" id="ARBA00044632"/>
    </source>
</evidence>
<feature type="active site" description="Schiff-base intermediate with DNA" evidence="15">
    <location>
        <position position="2"/>
    </location>
</feature>
<comment type="subunit">
    <text evidence="3 15">Monomer.</text>
</comment>
<evidence type="ECO:0000256" key="15">
    <source>
        <dbReference type="HAMAP-Rule" id="MF_00103"/>
    </source>
</evidence>
<dbReference type="NCBIfam" id="NF002211">
    <property type="entry name" value="PRK01103.1"/>
    <property type="match status" value="1"/>
</dbReference>
<feature type="active site" description="Proton donor; for delta-elimination activity" evidence="15">
    <location>
        <position position="266"/>
    </location>
</feature>
<keyword evidence="12 15" id="KW-0511">Multifunctional enzyme</keyword>
<feature type="domain" description="Formamidopyrimidine-DNA glycosylase catalytic" evidence="17">
    <location>
        <begin position="2"/>
        <end position="115"/>
    </location>
</feature>
<evidence type="ECO:0000256" key="4">
    <source>
        <dbReference type="ARBA" id="ARBA00022723"/>
    </source>
</evidence>
<evidence type="ECO:0000256" key="10">
    <source>
        <dbReference type="ARBA" id="ARBA00023204"/>
    </source>
</evidence>
<comment type="catalytic activity">
    <reaction evidence="14 15">
        <text>2'-deoxyribonucleotide-(2'-deoxyribose 5'-phosphate)-2'-deoxyribonucleotide-DNA = a 3'-end 2'-deoxyribonucleotide-(2,3-dehydro-2,3-deoxyribose 5'-phosphate)-DNA + a 5'-end 5'-phospho-2'-deoxyribonucleoside-DNA + H(+)</text>
        <dbReference type="Rhea" id="RHEA:66592"/>
        <dbReference type="Rhea" id="RHEA-COMP:13180"/>
        <dbReference type="Rhea" id="RHEA-COMP:16897"/>
        <dbReference type="Rhea" id="RHEA-COMP:17067"/>
        <dbReference type="ChEBI" id="CHEBI:15378"/>
        <dbReference type="ChEBI" id="CHEBI:136412"/>
        <dbReference type="ChEBI" id="CHEBI:157695"/>
        <dbReference type="ChEBI" id="CHEBI:167181"/>
        <dbReference type="EC" id="4.2.99.18"/>
    </reaction>
</comment>
<feature type="domain" description="FPG-type" evidence="16">
    <location>
        <begin position="242"/>
        <end position="276"/>
    </location>
</feature>
<keyword evidence="9 15" id="KW-0238">DNA-binding</keyword>
<reference evidence="18" key="1">
    <citation type="submission" date="2017-05" db="EMBL/GenBank/DDBJ databases">
        <authorList>
            <person name="Song R."/>
            <person name="Chenine A.L."/>
            <person name="Ruprecht R.M."/>
        </authorList>
    </citation>
    <scope>NUCLEOTIDE SEQUENCE</scope>
    <source>
        <strain evidence="18">ORNL</strain>
    </source>
</reference>
<dbReference type="PROSITE" id="PS01242">
    <property type="entry name" value="ZF_FPG_1"/>
    <property type="match status" value="1"/>
</dbReference>
<evidence type="ECO:0000256" key="9">
    <source>
        <dbReference type="ARBA" id="ARBA00023125"/>
    </source>
</evidence>
<sequence length="279" mass="30117">MPELPEVEVTRRGLLPAVAGRVVQAAWTSRLPLRATVSAARLKRHLLGGRIVGIDRRAKYLLFRFAGGAVLVLHLGMSGKLSLLPAATPRRRHDHLELALDSGQLMRLNDARRFGAVLLWPAKDAATSEQAFSAAEGLEPLGPDFTAETLLALAAERQTPLKSFLMNSRLIAGIGNIYANEILFAAGLHPERPAATLQAPDWAGLIHESRRILEAAIQAGGATIADFLGADGHPGYFQLQLQVYGKSGESCPSCGTPLSHTVLAGRSTWFCPHCQPRFR</sequence>
<dbReference type="GO" id="GO:0034039">
    <property type="term" value="F:8-oxo-7,8-dihydroguanine DNA N-glycosylase activity"/>
    <property type="evidence" value="ECO:0007669"/>
    <property type="project" value="TreeGrafter"/>
</dbReference>
<comment type="function">
    <text evidence="15">Involved in base excision repair of DNA damaged by oxidation or by mutagenic agents. Acts as DNA glycosylase that recognizes and removes damaged bases. Has a preference for oxidized purines, such as 7,8-dihydro-8-oxoguanine (8-oxoG). Has AP (apurinic/apyrimidinic) lyase activity and introduces nicks in the DNA strand. Cleaves the DNA backbone by beta-delta elimination to generate a single-strand break at the site of the removed base with both 3'- and 5'-phosphates.</text>
</comment>
<evidence type="ECO:0000256" key="5">
    <source>
        <dbReference type="ARBA" id="ARBA00022763"/>
    </source>
</evidence>
<dbReference type="HAMAP" id="MF_00103">
    <property type="entry name" value="Fapy_DNA_glycosyl"/>
    <property type="match status" value="1"/>
</dbReference>
<dbReference type="SUPFAM" id="SSF81624">
    <property type="entry name" value="N-terminal domain of MutM-like DNA repair proteins"/>
    <property type="match status" value="1"/>
</dbReference>
<dbReference type="CDD" id="cd08966">
    <property type="entry name" value="EcFpg-like_N"/>
    <property type="match status" value="1"/>
</dbReference>
<dbReference type="SUPFAM" id="SSF46946">
    <property type="entry name" value="S13-like H2TH domain"/>
    <property type="match status" value="1"/>
</dbReference>
<dbReference type="KEGG" id="deo:CAY53_03695"/>
<dbReference type="Proteomes" id="UP000239867">
    <property type="component" value="Chromosome"/>
</dbReference>
<dbReference type="Pfam" id="PF01149">
    <property type="entry name" value="Fapy_DNA_glyco"/>
    <property type="match status" value="1"/>
</dbReference>
<evidence type="ECO:0000313" key="18">
    <source>
        <dbReference type="EMBL" id="AVD70697.1"/>
    </source>
</evidence>
<keyword evidence="11 15" id="KW-0456">Lyase</keyword>
<dbReference type="Gene3D" id="1.10.8.50">
    <property type="match status" value="1"/>
</dbReference>
<evidence type="ECO:0000256" key="13">
    <source>
        <dbReference type="ARBA" id="ARBA00023295"/>
    </source>
</evidence>
<evidence type="ECO:0000256" key="7">
    <source>
        <dbReference type="ARBA" id="ARBA00022801"/>
    </source>
</evidence>
<dbReference type="InterPro" id="IPR015887">
    <property type="entry name" value="DNA_glyclase_Znf_dom_DNA_BS"/>
</dbReference>
<reference evidence="18" key="2">
    <citation type="journal article" date="2018" name="MBio">
        <title>Insights into the evolution of host association through the isolation and characterization of a novel human periodontal pathobiont, Desulfobulbus oralis.</title>
        <authorList>
            <person name="Cross K.L."/>
            <person name="Chirania P."/>
            <person name="Xiong W."/>
            <person name="Beall C.J."/>
            <person name="Elkins J.G."/>
            <person name="Giannone R.J."/>
            <person name="Griffen A.L."/>
            <person name="Guss A.M."/>
            <person name="Hettich R.L."/>
            <person name="Joshi S.S."/>
            <person name="Mokrzan E.M."/>
            <person name="Martin R.K."/>
            <person name="Zhulin I.B."/>
            <person name="Leys E.J."/>
            <person name="Podar M."/>
        </authorList>
    </citation>
    <scope>NUCLEOTIDE SEQUENCE [LARGE SCALE GENOMIC DNA]</scope>
    <source>
        <strain evidence="18">ORNL</strain>
    </source>
</reference>
<comment type="cofactor">
    <cofactor evidence="15">
        <name>Zn(2+)</name>
        <dbReference type="ChEBI" id="CHEBI:29105"/>
    </cofactor>
    <text evidence="15">Binds 1 zinc ion per subunit.</text>
</comment>
<dbReference type="EMBL" id="CP021255">
    <property type="protein sequence ID" value="AVD70697.1"/>
    <property type="molecule type" value="Genomic_DNA"/>
</dbReference>
<organism evidence="18 19">
    <name type="scientific">Desulfobulbus oralis</name>
    <dbReference type="NCBI Taxonomy" id="1986146"/>
    <lineage>
        <taxon>Bacteria</taxon>
        <taxon>Pseudomonadati</taxon>
        <taxon>Thermodesulfobacteriota</taxon>
        <taxon>Desulfobulbia</taxon>
        <taxon>Desulfobulbales</taxon>
        <taxon>Desulfobulbaceae</taxon>
        <taxon>Desulfobulbus</taxon>
    </lineage>
</organism>
<name>A0A2L1GM60_9BACT</name>
<dbReference type="InterPro" id="IPR035937">
    <property type="entry name" value="FPG_N"/>
</dbReference>
<keyword evidence="10 15" id="KW-0234">DNA repair</keyword>
<accession>A0A2L1GM60</accession>
<evidence type="ECO:0000256" key="3">
    <source>
        <dbReference type="ARBA" id="ARBA00011245"/>
    </source>
</evidence>
<dbReference type="InterPro" id="IPR010979">
    <property type="entry name" value="Ribosomal_uS13-like_H2TH"/>
</dbReference>
<dbReference type="InterPro" id="IPR015886">
    <property type="entry name" value="H2TH_FPG"/>
</dbReference>
<evidence type="ECO:0000256" key="6">
    <source>
        <dbReference type="ARBA" id="ARBA00022771"/>
    </source>
</evidence>
<dbReference type="RefSeq" id="WP_104935990.1">
    <property type="nucleotide sequence ID" value="NZ_CP021255.1"/>
</dbReference>
<dbReference type="FunFam" id="1.10.8.50:FF:000003">
    <property type="entry name" value="Formamidopyrimidine-DNA glycosylase"/>
    <property type="match status" value="1"/>
</dbReference>
<keyword evidence="8 15" id="KW-0862">Zinc</keyword>
<dbReference type="PROSITE" id="PS51068">
    <property type="entry name" value="FPG_CAT"/>
    <property type="match status" value="1"/>
</dbReference>
<dbReference type="EC" id="4.2.99.18" evidence="15"/>
<dbReference type="SMART" id="SM01232">
    <property type="entry name" value="H2TH"/>
    <property type="match status" value="1"/>
</dbReference>
<feature type="binding site" evidence="15">
    <location>
        <position position="93"/>
    </location>
    <ligand>
        <name>DNA</name>
        <dbReference type="ChEBI" id="CHEBI:16991"/>
    </ligand>
</feature>
<dbReference type="InterPro" id="IPR012319">
    <property type="entry name" value="FPG_cat"/>
</dbReference>
<protein>
    <recommendedName>
        <fullName evidence="15">Formamidopyrimidine-DNA glycosylase</fullName>
        <shortName evidence="15">Fapy-DNA glycosylase</shortName>
        <ecNumber evidence="15">3.2.2.23</ecNumber>
    </recommendedName>
    <alternativeName>
        <fullName evidence="15">DNA-(apurinic or apyrimidinic site) lyase MutM</fullName>
        <shortName evidence="15">AP lyase MutM</shortName>
        <ecNumber evidence="15">4.2.99.18</ecNumber>
    </alternativeName>
</protein>
<dbReference type="GO" id="GO:0008270">
    <property type="term" value="F:zinc ion binding"/>
    <property type="evidence" value="ECO:0007669"/>
    <property type="project" value="UniProtKB-UniRule"/>
</dbReference>
<evidence type="ECO:0000259" key="17">
    <source>
        <dbReference type="PROSITE" id="PS51068"/>
    </source>
</evidence>
<dbReference type="InterPro" id="IPR010663">
    <property type="entry name" value="Znf_FPG/IleRS"/>
</dbReference>
<dbReference type="AlphaFoldDB" id="A0A2L1GM60"/>
<keyword evidence="19" id="KW-1185">Reference proteome</keyword>
<feature type="binding site" evidence="15">
    <location>
        <position position="157"/>
    </location>
    <ligand>
        <name>DNA</name>
        <dbReference type="ChEBI" id="CHEBI:16991"/>
    </ligand>
</feature>
<dbReference type="InterPro" id="IPR000214">
    <property type="entry name" value="Znf_DNA_glyclase/AP_lyase"/>
</dbReference>
<evidence type="ECO:0000256" key="11">
    <source>
        <dbReference type="ARBA" id="ARBA00023239"/>
    </source>
</evidence>
<keyword evidence="6 15" id="KW-0863">Zinc-finger</keyword>
<dbReference type="GO" id="GO:0140078">
    <property type="term" value="F:class I DNA-(apurinic or apyrimidinic site) endonuclease activity"/>
    <property type="evidence" value="ECO:0007669"/>
    <property type="project" value="UniProtKB-EC"/>
</dbReference>
<evidence type="ECO:0000256" key="8">
    <source>
        <dbReference type="ARBA" id="ARBA00022833"/>
    </source>
</evidence>
<keyword evidence="7 15" id="KW-0378">Hydrolase</keyword>
<evidence type="ECO:0000256" key="12">
    <source>
        <dbReference type="ARBA" id="ARBA00023268"/>
    </source>
</evidence>
<evidence type="ECO:0000313" key="19">
    <source>
        <dbReference type="Proteomes" id="UP000239867"/>
    </source>
</evidence>
<dbReference type="Pfam" id="PF06831">
    <property type="entry name" value="H2TH"/>
    <property type="match status" value="1"/>
</dbReference>
<dbReference type="PROSITE" id="PS51066">
    <property type="entry name" value="ZF_FPG_2"/>
    <property type="match status" value="1"/>
</dbReference>
<dbReference type="Pfam" id="PF06827">
    <property type="entry name" value="zf-FPG_IleRS"/>
    <property type="match status" value="1"/>
</dbReference>
<gene>
    <name evidence="15" type="primary">mutM</name>
    <name evidence="15" type="synonym">fpg</name>
    <name evidence="18" type="ORF">CAY53_03695</name>
</gene>
<feature type="active site" description="Proton donor" evidence="15">
    <location>
        <position position="3"/>
    </location>
</feature>
<dbReference type="EC" id="3.2.2.23" evidence="15"/>
<dbReference type="GO" id="GO:0006284">
    <property type="term" value="P:base-excision repair"/>
    <property type="evidence" value="ECO:0007669"/>
    <property type="project" value="InterPro"/>
</dbReference>
<evidence type="ECO:0000259" key="16">
    <source>
        <dbReference type="PROSITE" id="PS51066"/>
    </source>
</evidence>
<feature type="active site" description="Proton donor; for beta-elimination activity" evidence="15">
    <location>
        <position position="59"/>
    </location>
</feature>
<dbReference type="SUPFAM" id="SSF57716">
    <property type="entry name" value="Glucocorticoid receptor-like (DNA-binding domain)"/>
    <property type="match status" value="1"/>
</dbReference>
<dbReference type="SMART" id="SM00898">
    <property type="entry name" value="Fapy_DNA_glyco"/>
    <property type="match status" value="1"/>
</dbReference>
<dbReference type="PANTHER" id="PTHR22993">
    <property type="entry name" value="FORMAMIDOPYRIMIDINE-DNA GLYCOSYLASE"/>
    <property type="match status" value="1"/>
</dbReference>
<dbReference type="InterPro" id="IPR020629">
    <property type="entry name" value="FPG_Glyclase"/>
</dbReference>
<evidence type="ECO:0000256" key="1">
    <source>
        <dbReference type="ARBA" id="ARBA00001668"/>
    </source>
</evidence>
<comment type="similarity">
    <text evidence="2 15">Belongs to the FPG family.</text>
</comment>
<proteinExistence type="inferred from homology"/>
<keyword evidence="4 15" id="KW-0479">Metal-binding</keyword>
<keyword evidence="13 15" id="KW-0326">Glycosidase</keyword>
<evidence type="ECO:0000256" key="2">
    <source>
        <dbReference type="ARBA" id="ARBA00009409"/>
    </source>
</evidence>